<feature type="binding site" evidence="2">
    <location>
        <position position="119"/>
    </location>
    <ligand>
        <name>Fe cation</name>
        <dbReference type="ChEBI" id="CHEBI:24875"/>
    </ligand>
</feature>
<dbReference type="RefSeq" id="WP_085855388.1">
    <property type="nucleotide sequence ID" value="NZ_FOPF01000015.1"/>
</dbReference>
<comment type="similarity">
    <text evidence="1 3">Belongs to the pirin family.</text>
</comment>
<dbReference type="InterPro" id="IPR008778">
    <property type="entry name" value="Pirin_C_dom"/>
</dbReference>
<evidence type="ECO:0000259" key="5">
    <source>
        <dbReference type="Pfam" id="PF05726"/>
    </source>
</evidence>
<dbReference type="InterPro" id="IPR012093">
    <property type="entry name" value="Pirin"/>
</dbReference>
<dbReference type="CDD" id="cd02247">
    <property type="entry name" value="cupin_pirin_C"/>
    <property type="match status" value="1"/>
</dbReference>
<dbReference type="InterPro" id="IPR014710">
    <property type="entry name" value="RmlC-like_jellyroll"/>
</dbReference>
<keyword evidence="2" id="KW-0479">Metal-binding</keyword>
<evidence type="ECO:0000313" key="6">
    <source>
        <dbReference type="EMBL" id="SLN68125.1"/>
    </source>
</evidence>
<gene>
    <name evidence="6" type="ORF">PAM7066_03431</name>
</gene>
<dbReference type="Pfam" id="PF02678">
    <property type="entry name" value="Pirin"/>
    <property type="match status" value="1"/>
</dbReference>
<proteinExistence type="inferred from homology"/>
<evidence type="ECO:0000259" key="4">
    <source>
        <dbReference type="Pfam" id="PF02678"/>
    </source>
</evidence>
<evidence type="ECO:0000313" key="7">
    <source>
        <dbReference type="Proteomes" id="UP000193870"/>
    </source>
</evidence>
<sequence length="311" mass="34119">MSWNPALAPGCPDETGADAVETLIIPRARDLGGFEVKRALPAPKRQMVGPFIFFDQAGPAELLTGQSIDVRPHPHIGLGTVTYLYRGDFHHRDSTGADQVIRPGDVNWMVAGRGVTHSERTSVEALKGPHGLFGIQTWLALPERDEDTTPSFQHHGKATLPVIEDDGVSVRLILGTAYGETAPARMFSETFYADVLLEAGRRLPMPDDHEDRGIYISEGSISVAGQTFEAGRMMVFRPGDRITVAAGERGARLMILGGATLSGPRYIWWNFVASSQERIEEAKAEWRAARWGAGRFDLPADDRDEHIPLPD</sequence>
<reference evidence="6 7" key="1">
    <citation type="submission" date="2017-03" db="EMBL/GenBank/DDBJ databases">
        <authorList>
            <person name="Afonso C.L."/>
            <person name="Miller P.J."/>
            <person name="Scott M.A."/>
            <person name="Spackman E."/>
            <person name="Goraichik I."/>
            <person name="Dimitrov K.M."/>
            <person name="Suarez D.L."/>
            <person name="Swayne D.E."/>
        </authorList>
    </citation>
    <scope>NUCLEOTIDE SEQUENCE [LARGE SCALE GENOMIC DNA]</scope>
    <source>
        <strain evidence="6 7">CECT 7066</strain>
    </source>
</reference>
<dbReference type="OrthoDB" id="9780903at2"/>
<dbReference type="CDD" id="cd02909">
    <property type="entry name" value="cupin_pirin_N"/>
    <property type="match status" value="1"/>
</dbReference>
<dbReference type="GO" id="GO:0046872">
    <property type="term" value="F:metal ion binding"/>
    <property type="evidence" value="ECO:0007669"/>
    <property type="project" value="UniProtKB-KW"/>
</dbReference>
<feature type="binding site" evidence="2">
    <location>
        <position position="73"/>
    </location>
    <ligand>
        <name>Fe cation</name>
        <dbReference type="ChEBI" id="CHEBI:24875"/>
    </ligand>
</feature>
<dbReference type="EMBL" id="FWFV01000014">
    <property type="protein sequence ID" value="SLN68125.1"/>
    <property type="molecule type" value="Genomic_DNA"/>
</dbReference>
<evidence type="ECO:0000256" key="1">
    <source>
        <dbReference type="ARBA" id="ARBA00008416"/>
    </source>
</evidence>
<dbReference type="Proteomes" id="UP000193870">
    <property type="component" value="Unassembled WGS sequence"/>
</dbReference>
<keyword evidence="2" id="KW-0408">Iron</keyword>
<dbReference type="Gene3D" id="2.60.120.10">
    <property type="entry name" value="Jelly Rolls"/>
    <property type="match status" value="2"/>
</dbReference>
<dbReference type="Pfam" id="PF05726">
    <property type="entry name" value="Pirin_C"/>
    <property type="match status" value="1"/>
</dbReference>
<dbReference type="InterPro" id="IPR003829">
    <property type="entry name" value="Pirin_N_dom"/>
</dbReference>
<keyword evidence="7" id="KW-1185">Reference proteome</keyword>
<accession>A0A1Y5TNG5</accession>
<evidence type="ECO:0000256" key="3">
    <source>
        <dbReference type="RuleBase" id="RU003457"/>
    </source>
</evidence>
<dbReference type="PANTHER" id="PTHR13903">
    <property type="entry name" value="PIRIN-RELATED"/>
    <property type="match status" value="1"/>
</dbReference>
<feature type="binding site" evidence="2">
    <location>
        <position position="117"/>
    </location>
    <ligand>
        <name>Fe cation</name>
        <dbReference type="ChEBI" id="CHEBI:24875"/>
    </ligand>
</feature>
<feature type="domain" description="Pirin C-terminal" evidence="5">
    <location>
        <begin position="192"/>
        <end position="291"/>
    </location>
</feature>
<dbReference type="SUPFAM" id="SSF51182">
    <property type="entry name" value="RmlC-like cupins"/>
    <property type="match status" value="1"/>
</dbReference>
<organism evidence="6 7">
    <name type="scientific">Palleronia marisminoris</name>
    <dbReference type="NCBI Taxonomy" id="315423"/>
    <lineage>
        <taxon>Bacteria</taxon>
        <taxon>Pseudomonadati</taxon>
        <taxon>Pseudomonadota</taxon>
        <taxon>Alphaproteobacteria</taxon>
        <taxon>Rhodobacterales</taxon>
        <taxon>Roseobacteraceae</taxon>
        <taxon>Palleronia</taxon>
    </lineage>
</organism>
<dbReference type="PIRSF" id="PIRSF006232">
    <property type="entry name" value="Pirin"/>
    <property type="match status" value="1"/>
</dbReference>
<name>A0A1Y5TNG5_9RHOB</name>
<dbReference type="PANTHER" id="PTHR13903:SF8">
    <property type="entry name" value="PIRIN"/>
    <property type="match status" value="1"/>
</dbReference>
<dbReference type="AlphaFoldDB" id="A0A1Y5TNG5"/>
<protein>
    <submittedName>
        <fullName evidence="6">Pirin</fullName>
    </submittedName>
</protein>
<feature type="binding site" evidence="2">
    <location>
        <position position="75"/>
    </location>
    <ligand>
        <name>Fe cation</name>
        <dbReference type="ChEBI" id="CHEBI:24875"/>
    </ligand>
</feature>
<comment type="cofactor">
    <cofactor evidence="2">
        <name>Fe cation</name>
        <dbReference type="ChEBI" id="CHEBI:24875"/>
    </cofactor>
    <text evidence="2">Binds 1 Fe cation per subunit.</text>
</comment>
<dbReference type="InterPro" id="IPR011051">
    <property type="entry name" value="RmlC_Cupin_sf"/>
</dbReference>
<evidence type="ECO:0000256" key="2">
    <source>
        <dbReference type="PIRSR" id="PIRSR006232-1"/>
    </source>
</evidence>
<feature type="domain" description="Pirin N-terminal" evidence="4">
    <location>
        <begin position="34"/>
        <end position="139"/>
    </location>
</feature>